<evidence type="ECO:0000256" key="1">
    <source>
        <dbReference type="SAM" id="Phobius"/>
    </source>
</evidence>
<comment type="caution">
    <text evidence="2">The sequence shown here is derived from an EMBL/GenBank/DDBJ whole genome shotgun (WGS) entry which is preliminary data.</text>
</comment>
<dbReference type="NCBIfam" id="TIGR02532">
    <property type="entry name" value="IV_pilin_GFxxxE"/>
    <property type="match status" value="1"/>
</dbReference>
<dbReference type="AlphaFoldDB" id="A0A926EHG7"/>
<gene>
    <name evidence="2" type="ORF">H8718_01980</name>
</gene>
<reference evidence="2" key="1">
    <citation type="submission" date="2020-08" db="EMBL/GenBank/DDBJ databases">
        <title>Genome public.</title>
        <authorList>
            <person name="Liu C."/>
            <person name="Sun Q."/>
        </authorList>
    </citation>
    <scope>NUCLEOTIDE SEQUENCE</scope>
    <source>
        <strain evidence="2">NSJ-12</strain>
    </source>
</reference>
<organism evidence="2 3">
    <name type="scientific">Zhenhengia yiwuensis</name>
    <dbReference type="NCBI Taxonomy" id="2763666"/>
    <lineage>
        <taxon>Bacteria</taxon>
        <taxon>Bacillati</taxon>
        <taxon>Bacillota</taxon>
        <taxon>Clostridia</taxon>
        <taxon>Lachnospirales</taxon>
        <taxon>Lachnospiraceae</taxon>
        <taxon>Zhenhengia</taxon>
    </lineage>
</organism>
<name>A0A926EHG7_9FIRM</name>
<evidence type="ECO:0000313" key="2">
    <source>
        <dbReference type="EMBL" id="MBC8578312.1"/>
    </source>
</evidence>
<accession>A0A926EHG7</accession>
<protein>
    <submittedName>
        <fullName evidence="2">Prepilin-type N-terminal cleavage/methylation domain-containing protein</fullName>
    </submittedName>
</protein>
<sequence>MPMQGKRKEKGMTLLEVMLTLVLSSFFFCCALQFIGTGTKFYIKTKEKQELRLAMNQVMRTFEEQYEEAAHLCIYIGESADNLKSLSSCKYEKHSKKPIMEGDYTHYFLYYIDYYMPYEMYKKKESVTTRIELKENSSTKQENEEKLFKISFQRQTLINNDLKIKLDVKDDYLILNLTVFNETGTYLEDQLKLDLRYKL</sequence>
<dbReference type="Pfam" id="PF07963">
    <property type="entry name" value="N_methyl"/>
    <property type="match status" value="1"/>
</dbReference>
<keyword evidence="1" id="KW-0472">Membrane</keyword>
<dbReference type="EMBL" id="JACRSY010000002">
    <property type="protein sequence ID" value="MBC8578312.1"/>
    <property type="molecule type" value="Genomic_DNA"/>
</dbReference>
<dbReference type="InterPro" id="IPR012902">
    <property type="entry name" value="N_methyl_site"/>
</dbReference>
<keyword evidence="1" id="KW-0812">Transmembrane</keyword>
<dbReference type="RefSeq" id="WP_249331330.1">
    <property type="nucleotide sequence ID" value="NZ_JACRSY010000002.1"/>
</dbReference>
<feature type="transmembrane region" description="Helical" evidence="1">
    <location>
        <begin position="12"/>
        <end position="35"/>
    </location>
</feature>
<proteinExistence type="predicted"/>
<keyword evidence="3" id="KW-1185">Reference proteome</keyword>
<evidence type="ECO:0000313" key="3">
    <source>
        <dbReference type="Proteomes" id="UP000655830"/>
    </source>
</evidence>
<dbReference type="Proteomes" id="UP000655830">
    <property type="component" value="Unassembled WGS sequence"/>
</dbReference>
<keyword evidence="1" id="KW-1133">Transmembrane helix</keyword>